<evidence type="ECO:0000256" key="4">
    <source>
        <dbReference type="ARBA" id="ARBA00023136"/>
    </source>
</evidence>
<evidence type="ECO:0000256" key="6">
    <source>
        <dbReference type="SAM" id="Phobius"/>
    </source>
</evidence>
<evidence type="ECO:0000313" key="7">
    <source>
        <dbReference type="EMBL" id="GBG65609.1"/>
    </source>
</evidence>
<feature type="compositionally biased region" description="Pro residues" evidence="5">
    <location>
        <begin position="317"/>
        <end position="326"/>
    </location>
</feature>
<proteinExistence type="predicted"/>
<gene>
    <name evidence="7" type="ORF">CBR_g51492</name>
</gene>
<comment type="caution">
    <text evidence="7">The sequence shown here is derived from an EMBL/GenBank/DDBJ whole genome shotgun (WGS) entry which is preliminary data.</text>
</comment>
<dbReference type="InterPro" id="IPR018499">
    <property type="entry name" value="Tetraspanin/Peripherin"/>
</dbReference>
<reference evidence="7 8" key="1">
    <citation type="journal article" date="2018" name="Cell">
        <title>The Chara Genome: Secondary Complexity and Implications for Plant Terrestrialization.</title>
        <authorList>
            <person name="Nishiyama T."/>
            <person name="Sakayama H."/>
            <person name="Vries J.D."/>
            <person name="Buschmann H."/>
            <person name="Saint-Marcoux D."/>
            <person name="Ullrich K.K."/>
            <person name="Haas F.B."/>
            <person name="Vanderstraeten L."/>
            <person name="Becker D."/>
            <person name="Lang D."/>
            <person name="Vosolsobe S."/>
            <person name="Rombauts S."/>
            <person name="Wilhelmsson P.K.I."/>
            <person name="Janitza P."/>
            <person name="Kern R."/>
            <person name="Heyl A."/>
            <person name="Rumpler F."/>
            <person name="Villalobos L.I.A.C."/>
            <person name="Clay J.M."/>
            <person name="Skokan R."/>
            <person name="Toyoda A."/>
            <person name="Suzuki Y."/>
            <person name="Kagoshima H."/>
            <person name="Schijlen E."/>
            <person name="Tajeshwar N."/>
            <person name="Catarino B."/>
            <person name="Hetherington A.J."/>
            <person name="Saltykova A."/>
            <person name="Bonnot C."/>
            <person name="Breuninger H."/>
            <person name="Symeonidi A."/>
            <person name="Radhakrishnan G.V."/>
            <person name="Van Nieuwerburgh F."/>
            <person name="Deforce D."/>
            <person name="Chang C."/>
            <person name="Karol K.G."/>
            <person name="Hedrich R."/>
            <person name="Ulvskov P."/>
            <person name="Glockner G."/>
            <person name="Delwiche C.F."/>
            <person name="Petrasek J."/>
            <person name="Van de Peer Y."/>
            <person name="Friml J."/>
            <person name="Beilby M."/>
            <person name="Dolan L."/>
            <person name="Kohara Y."/>
            <person name="Sugano S."/>
            <person name="Fujiyama A."/>
            <person name="Delaux P.-M."/>
            <person name="Quint M."/>
            <person name="TheiBen G."/>
            <person name="Hagemann M."/>
            <person name="Harholt J."/>
            <person name="Dunand C."/>
            <person name="Zachgo S."/>
            <person name="Langdale J."/>
            <person name="Maumus F."/>
            <person name="Straeten D.V.D."/>
            <person name="Gould S.B."/>
            <person name="Rensing S.A."/>
        </authorList>
    </citation>
    <scope>NUCLEOTIDE SEQUENCE [LARGE SCALE GENOMIC DNA]</scope>
    <source>
        <strain evidence="7 8">S276</strain>
    </source>
</reference>
<dbReference type="Pfam" id="PF00335">
    <property type="entry name" value="Tetraspanin"/>
    <property type="match status" value="1"/>
</dbReference>
<evidence type="ECO:0000256" key="2">
    <source>
        <dbReference type="ARBA" id="ARBA00022692"/>
    </source>
</evidence>
<feature type="region of interest" description="Disordered" evidence="5">
    <location>
        <begin position="308"/>
        <end position="391"/>
    </location>
</feature>
<feature type="transmembrane region" description="Helical" evidence="6">
    <location>
        <begin position="205"/>
        <end position="224"/>
    </location>
</feature>
<feature type="transmembrane region" description="Helical" evidence="6">
    <location>
        <begin position="103"/>
        <end position="129"/>
    </location>
</feature>
<dbReference type="Proteomes" id="UP000265515">
    <property type="component" value="Unassembled WGS sequence"/>
</dbReference>
<evidence type="ECO:0000256" key="3">
    <source>
        <dbReference type="ARBA" id="ARBA00022989"/>
    </source>
</evidence>
<keyword evidence="4 6" id="KW-0472">Membrane</keyword>
<accession>A0A388K6F3</accession>
<evidence type="ECO:0000256" key="5">
    <source>
        <dbReference type="SAM" id="MobiDB-lite"/>
    </source>
</evidence>
<protein>
    <submittedName>
        <fullName evidence="7">Uncharacterized protein</fullName>
    </submittedName>
</protein>
<dbReference type="PRINTS" id="PR00259">
    <property type="entry name" value="TMFOUR"/>
</dbReference>
<dbReference type="EMBL" id="BFEA01000063">
    <property type="protein sequence ID" value="GBG65609.1"/>
    <property type="molecule type" value="Genomic_DNA"/>
</dbReference>
<name>A0A388K6F3_CHABU</name>
<comment type="subcellular location">
    <subcellularLocation>
        <location evidence="1">Membrane</location>
        <topology evidence="1">Multi-pass membrane protein</topology>
    </subcellularLocation>
</comment>
<feature type="transmembrane region" description="Helical" evidence="6">
    <location>
        <begin position="170"/>
        <end position="193"/>
    </location>
</feature>
<dbReference type="OrthoDB" id="723894at2759"/>
<sequence>MPHREYHEILILAWPGGAGDHGRGCSLVPHQFPQKREWGEGSGCVCEGKGGRPCARADDFGIPMCIALGVRGRTSRPARRWRAGECLCLRYDEHMIRDTPATVINFLLAMVGVGLIGYGAWMLNAWWAYIPTPPQPPVPPTTGFSSSSMMGKTSAIVSAGLNDLKLPAPWFIYVFLIAGIFMAVVTCTGLIGAGTNNGCCLSCHSLGLAVLLMAQAALAAVVFLNDNWQDYLPADPTGQLVKTKSFIAQHLQIFQGIAIAVASVEVLGLLLSMSLKAMQGGRRRRGRGSDSDDEYGVISRTTAIRQPLLPRVQPGSMMPPPPPPLTGAPAAAGQGPPRSDAWSQRMRERYGLDVSDFSYNPEGSRYGQQQPQQSRVSSQDTENSGGGCTIM</sequence>
<keyword evidence="8" id="KW-1185">Reference proteome</keyword>
<keyword evidence="3 6" id="KW-1133">Transmembrane helix</keyword>
<feature type="transmembrane region" description="Helical" evidence="6">
    <location>
        <begin position="253"/>
        <end position="275"/>
    </location>
</feature>
<feature type="compositionally biased region" description="Low complexity" evidence="5">
    <location>
        <begin position="368"/>
        <end position="379"/>
    </location>
</feature>
<evidence type="ECO:0000256" key="1">
    <source>
        <dbReference type="ARBA" id="ARBA00004141"/>
    </source>
</evidence>
<dbReference type="AlphaFoldDB" id="A0A388K6F3"/>
<dbReference type="Gramene" id="GBG65609">
    <property type="protein sequence ID" value="GBG65609"/>
    <property type="gene ID" value="CBR_g51492"/>
</dbReference>
<organism evidence="7 8">
    <name type="scientific">Chara braunii</name>
    <name type="common">Braun's stonewort</name>
    <dbReference type="NCBI Taxonomy" id="69332"/>
    <lineage>
        <taxon>Eukaryota</taxon>
        <taxon>Viridiplantae</taxon>
        <taxon>Streptophyta</taxon>
        <taxon>Charophyceae</taxon>
        <taxon>Charales</taxon>
        <taxon>Characeae</taxon>
        <taxon>Chara</taxon>
    </lineage>
</organism>
<keyword evidence="2 6" id="KW-0812">Transmembrane</keyword>
<dbReference type="GO" id="GO:0016020">
    <property type="term" value="C:membrane"/>
    <property type="evidence" value="ECO:0007669"/>
    <property type="project" value="UniProtKB-SubCell"/>
</dbReference>
<evidence type="ECO:0000313" key="8">
    <source>
        <dbReference type="Proteomes" id="UP000265515"/>
    </source>
</evidence>
<feature type="compositionally biased region" description="Low complexity" evidence="5">
    <location>
        <begin position="327"/>
        <end position="337"/>
    </location>
</feature>